<dbReference type="GO" id="GO:0071786">
    <property type="term" value="P:endoplasmic reticulum tubular network organization"/>
    <property type="evidence" value="ECO:0007669"/>
    <property type="project" value="TreeGrafter"/>
</dbReference>
<feature type="transmembrane region" description="Helical" evidence="5">
    <location>
        <begin position="52"/>
        <end position="68"/>
    </location>
</feature>
<proteinExistence type="predicted"/>
<evidence type="ECO:0000256" key="5">
    <source>
        <dbReference type="SAM" id="Phobius"/>
    </source>
</evidence>
<comment type="subcellular location">
    <subcellularLocation>
        <location evidence="1">Membrane</location>
        <topology evidence="1">Multi-pass membrane protein</topology>
    </subcellularLocation>
</comment>
<organism evidence="6 7">
    <name type="scientific">Pachysolen tannophilus NRRL Y-2460</name>
    <dbReference type="NCBI Taxonomy" id="669874"/>
    <lineage>
        <taxon>Eukaryota</taxon>
        <taxon>Fungi</taxon>
        <taxon>Dikarya</taxon>
        <taxon>Ascomycota</taxon>
        <taxon>Saccharomycotina</taxon>
        <taxon>Pichiomycetes</taxon>
        <taxon>Pachysolenaceae</taxon>
        <taxon>Pachysolen</taxon>
    </lineage>
</organism>
<dbReference type="InterPro" id="IPR051645">
    <property type="entry name" value="PER33/POM33_regulator"/>
</dbReference>
<reference evidence="7" key="1">
    <citation type="submission" date="2016-05" db="EMBL/GenBank/DDBJ databases">
        <title>Comparative genomics of biotechnologically important yeasts.</title>
        <authorList>
            <consortium name="DOE Joint Genome Institute"/>
            <person name="Riley R."/>
            <person name="Haridas S."/>
            <person name="Wolfe K.H."/>
            <person name="Lopes M.R."/>
            <person name="Hittinger C.T."/>
            <person name="Goker M."/>
            <person name="Salamov A."/>
            <person name="Wisecaver J."/>
            <person name="Long T.M."/>
            <person name="Aerts A.L."/>
            <person name="Barry K."/>
            <person name="Choi C."/>
            <person name="Clum A."/>
            <person name="Coughlan A.Y."/>
            <person name="Deshpande S."/>
            <person name="Douglass A.P."/>
            <person name="Hanson S.J."/>
            <person name="Klenk H.-P."/>
            <person name="Labutti K."/>
            <person name="Lapidus A."/>
            <person name="Lindquist E."/>
            <person name="Lipzen A."/>
            <person name="Meier-Kolthoff J.P."/>
            <person name="Ohm R.A."/>
            <person name="Otillar R.P."/>
            <person name="Pangilinan J."/>
            <person name="Peng Y."/>
            <person name="Rokas A."/>
            <person name="Rosa C.A."/>
            <person name="Scheuner C."/>
            <person name="Sibirny A.A."/>
            <person name="Slot J.C."/>
            <person name="Stielow J.B."/>
            <person name="Sun H."/>
            <person name="Kurtzman C.P."/>
            <person name="Blackwell M."/>
            <person name="Grigoriev I.V."/>
            <person name="Jeffries T.W."/>
        </authorList>
    </citation>
    <scope>NUCLEOTIDE SEQUENCE [LARGE SCALE GENOMIC DNA]</scope>
    <source>
        <strain evidence="7">NRRL Y-2460</strain>
    </source>
</reference>
<evidence type="ECO:0000256" key="2">
    <source>
        <dbReference type="ARBA" id="ARBA00022692"/>
    </source>
</evidence>
<protein>
    <submittedName>
        <fullName evidence="6">Uncharacterized protein</fullName>
    </submittedName>
</protein>
<sequence length="220" mass="26068">RKLRKIDPNRKPKKPIDKYIWLAGHFATLFFSLVYFGYYFTFSSRRSIIAKISYKIVLLGIIFAYSVSMKSTFGKVPPGYFTLLSTDNFQYLLLSFVWLFNRNSAFKILPYFIISILQISDHFKIDAILKYEFEFKLIIEYNELFLFVLLTFDTLLCRGTSGYALVMFAAFFSLKIMFNDNIRQFIYSFVVRLDGVMSKQKNEKILTLWTDIKNFLDKKK</sequence>
<keyword evidence="2 5" id="KW-0812">Transmembrane</keyword>
<evidence type="ECO:0000256" key="1">
    <source>
        <dbReference type="ARBA" id="ARBA00004141"/>
    </source>
</evidence>
<dbReference type="GO" id="GO:0005783">
    <property type="term" value="C:endoplasmic reticulum"/>
    <property type="evidence" value="ECO:0007669"/>
    <property type="project" value="TreeGrafter"/>
</dbReference>
<gene>
    <name evidence="6" type="ORF">PACTADRAFT_19646</name>
</gene>
<dbReference type="GO" id="GO:0061024">
    <property type="term" value="P:membrane organization"/>
    <property type="evidence" value="ECO:0007669"/>
    <property type="project" value="TreeGrafter"/>
</dbReference>
<dbReference type="EMBL" id="KV454014">
    <property type="protein sequence ID" value="ODV95406.1"/>
    <property type="molecule type" value="Genomic_DNA"/>
</dbReference>
<accession>A0A1E4TUJ1</accession>
<name>A0A1E4TUJ1_PACTA</name>
<feature type="non-terminal residue" evidence="6">
    <location>
        <position position="1"/>
    </location>
</feature>
<dbReference type="GO" id="GO:0016020">
    <property type="term" value="C:membrane"/>
    <property type="evidence" value="ECO:0007669"/>
    <property type="project" value="UniProtKB-SubCell"/>
</dbReference>
<dbReference type="AlphaFoldDB" id="A0A1E4TUJ1"/>
<keyword evidence="4 5" id="KW-0472">Membrane</keyword>
<dbReference type="PANTHER" id="PTHR12703">
    <property type="entry name" value="TRANSMEMBRANE PROTEIN 33"/>
    <property type="match status" value="1"/>
</dbReference>
<evidence type="ECO:0000256" key="3">
    <source>
        <dbReference type="ARBA" id="ARBA00022989"/>
    </source>
</evidence>
<evidence type="ECO:0000313" key="6">
    <source>
        <dbReference type="EMBL" id="ODV95406.1"/>
    </source>
</evidence>
<feature type="transmembrane region" description="Helical" evidence="5">
    <location>
        <begin position="20"/>
        <end position="40"/>
    </location>
</feature>
<dbReference type="Proteomes" id="UP000094236">
    <property type="component" value="Unassembled WGS sequence"/>
</dbReference>
<keyword evidence="7" id="KW-1185">Reference proteome</keyword>
<keyword evidence="3 5" id="KW-1133">Transmembrane helix</keyword>
<dbReference type="PANTHER" id="PTHR12703:SF3">
    <property type="entry name" value="ABR032WP"/>
    <property type="match status" value="1"/>
</dbReference>
<evidence type="ECO:0000313" key="7">
    <source>
        <dbReference type="Proteomes" id="UP000094236"/>
    </source>
</evidence>
<evidence type="ECO:0000256" key="4">
    <source>
        <dbReference type="ARBA" id="ARBA00023136"/>
    </source>
</evidence>
<feature type="transmembrane region" description="Helical" evidence="5">
    <location>
        <begin position="80"/>
        <end position="101"/>
    </location>
</feature>
<dbReference type="OrthoDB" id="5581259at2759"/>
<feature type="non-terminal residue" evidence="6">
    <location>
        <position position="220"/>
    </location>
</feature>
<feature type="transmembrane region" description="Helical" evidence="5">
    <location>
        <begin position="145"/>
        <end position="174"/>
    </location>
</feature>